<evidence type="ECO:0000256" key="1">
    <source>
        <dbReference type="SAM" id="MobiDB-lite"/>
    </source>
</evidence>
<sequence length="299" mass="33248">MSKQSPFAREDVMEAYLDGLLKEPIEADDATARAAKLLEQASHHITEERLVKDTIPLPQDNDVIDAVTLKAEQNVSEHGTYEKSSLRELSSAKDSRSLTEHENVADSSVRTPEVITSDELEIRGSSSTEKSSDEETIAAKTKVALQDSLDFRFQALFFEVAGLTLAVPLTTLGGIHQIDKIAPLFGKPDWFMGVMLHRESKLSVVDSAKWVMPEKYTEELAESLNYRYMIMLGDSEWGLASEKLVNTVNLTKDDVKWRGSTGKRPWLAGMVKEKMCALIDVEELISMLNKGLGSNDQTP</sequence>
<dbReference type="SMART" id="SM00260">
    <property type="entry name" value="CheW"/>
    <property type="match status" value="1"/>
</dbReference>
<dbReference type="PIRSF" id="PIRSF020479">
    <property type="entry name" value="UCP020479_CheW"/>
    <property type="match status" value="1"/>
</dbReference>
<accession>A0A6N9TJ37</accession>
<dbReference type="RefSeq" id="WP_163105295.1">
    <property type="nucleotide sequence ID" value="NZ_JAAAWO010000002.1"/>
</dbReference>
<dbReference type="InterPro" id="IPR002545">
    <property type="entry name" value="CheW-lke_dom"/>
</dbReference>
<dbReference type="SUPFAM" id="SSF50341">
    <property type="entry name" value="CheW-like"/>
    <property type="match status" value="1"/>
</dbReference>
<dbReference type="InterPro" id="IPR014506">
    <property type="entry name" value="UCP020479_CheW"/>
</dbReference>
<feature type="region of interest" description="Disordered" evidence="1">
    <location>
        <begin position="75"/>
        <end position="111"/>
    </location>
</feature>
<dbReference type="Proteomes" id="UP000471381">
    <property type="component" value="Unassembled WGS sequence"/>
</dbReference>
<name>A0A6N9TJ37_9ALTE</name>
<dbReference type="GO" id="GO:0006935">
    <property type="term" value="P:chemotaxis"/>
    <property type="evidence" value="ECO:0007669"/>
    <property type="project" value="InterPro"/>
</dbReference>
<feature type="compositionally biased region" description="Basic and acidic residues" evidence="1">
    <location>
        <begin position="79"/>
        <end position="104"/>
    </location>
</feature>
<gene>
    <name evidence="3" type="ORF">GTQ48_04110</name>
</gene>
<dbReference type="InterPro" id="IPR036061">
    <property type="entry name" value="CheW-like_dom_sf"/>
</dbReference>
<dbReference type="Pfam" id="PF01584">
    <property type="entry name" value="CheW"/>
    <property type="match status" value="1"/>
</dbReference>
<evidence type="ECO:0000313" key="3">
    <source>
        <dbReference type="EMBL" id="NDW14718.1"/>
    </source>
</evidence>
<feature type="domain" description="CheW-like" evidence="2">
    <location>
        <begin position="152"/>
        <end position="290"/>
    </location>
</feature>
<proteinExistence type="predicted"/>
<reference evidence="3 4" key="1">
    <citation type="submission" date="2020-01" db="EMBL/GenBank/DDBJ databases">
        <title>Genomes of bacteria type strains.</title>
        <authorList>
            <person name="Chen J."/>
            <person name="Zhu S."/>
            <person name="Yang J."/>
        </authorList>
    </citation>
    <scope>NUCLEOTIDE SEQUENCE [LARGE SCALE GENOMIC DNA]</scope>
    <source>
        <strain evidence="3 4">LMG 24078</strain>
    </source>
</reference>
<protein>
    <submittedName>
        <fullName evidence="3">Chemotaxis protein CheW</fullName>
    </submittedName>
</protein>
<dbReference type="Gene3D" id="2.40.50.180">
    <property type="entry name" value="CheA-289, Domain 4"/>
    <property type="match status" value="1"/>
</dbReference>
<evidence type="ECO:0000313" key="4">
    <source>
        <dbReference type="Proteomes" id="UP000471381"/>
    </source>
</evidence>
<dbReference type="Gene3D" id="2.30.30.40">
    <property type="entry name" value="SH3 Domains"/>
    <property type="match status" value="1"/>
</dbReference>
<comment type="caution">
    <text evidence="3">The sequence shown here is derived from an EMBL/GenBank/DDBJ whole genome shotgun (WGS) entry which is preliminary data.</text>
</comment>
<dbReference type="AlphaFoldDB" id="A0A6N9TJ37"/>
<dbReference type="EMBL" id="JAAAWO010000002">
    <property type="protein sequence ID" value="NDW14718.1"/>
    <property type="molecule type" value="Genomic_DNA"/>
</dbReference>
<organism evidence="3 4">
    <name type="scientific">Alteromonas genovensis</name>
    <dbReference type="NCBI Taxonomy" id="471225"/>
    <lineage>
        <taxon>Bacteria</taxon>
        <taxon>Pseudomonadati</taxon>
        <taxon>Pseudomonadota</taxon>
        <taxon>Gammaproteobacteria</taxon>
        <taxon>Alteromonadales</taxon>
        <taxon>Alteromonadaceae</taxon>
        <taxon>Alteromonas/Salinimonas group</taxon>
        <taxon>Alteromonas</taxon>
    </lineage>
</organism>
<evidence type="ECO:0000259" key="2">
    <source>
        <dbReference type="PROSITE" id="PS50851"/>
    </source>
</evidence>
<dbReference type="PROSITE" id="PS50851">
    <property type="entry name" value="CHEW"/>
    <property type="match status" value="1"/>
</dbReference>
<dbReference type="GO" id="GO:0007165">
    <property type="term" value="P:signal transduction"/>
    <property type="evidence" value="ECO:0007669"/>
    <property type="project" value="InterPro"/>
</dbReference>
<keyword evidence="4" id="KW-1185">Reference proteome</keyword>